<sequence length="573" mass="64088">RSPMESDSEVDTSERQPPIAQFSSMENDSDDSVDSSEGHDDVKLICECTKYDPVDEDLDETFSRATDDICWVRPTRLGVPTKCASDDLVTVAVNGAEDIMTLCLDHLEKVNDHEICHNCLTEVVAGTVLVCPSGHNTDPLCNKMKQQVLEGRPRSCSHCGSTDLRHIQLHLDLEDADESHVAEFTKLIEELEKAKAKGVDQPRSMVDHWKARMRAVAPEVLIAYRQAPQSIGNLAARMHPLLPLIDDEEFDLIEKLCDLRGVAKPGDPMSSVSDALESIWHEGDLPFIYTDVVTDPDNLTLIEDEEKAIMFCDCSDACNPAKCKCCTGVYGIDQEGEIHILPEFLQPMSAISECGPACGCRADCGNRLVQKNGGKRYQLEIIDTPNRGKGVRAKEAIPEGRFISEYTGKVREIDNDDVTNKYCFETELGLRRVEIDSRESGSAARCFNHSCEPNAVIVKVAWEPVEERRLFHLAIFALKNIAEAEEITINYGDKFWTESMDEFACLCGSGKCRHDEEKRQEKLRMREEEEMEEDEDDEGDEDEEEPDDGIDDDGEVEVENGKEEEVKVDAVSA</sequence>
<proteinExistence type="predicted"/>
<feature type="compositionally biased region" description="Basic and acidic residues" evidence="5">
    <location>
        <begin position="517"/>
        <end position="527"/>
    </location>
</feature>
<dbReference type="GO" id="GO:0005634">
    <property type="term" value="C:nucleus"/>
    <property type="evidence" value="ECO:0007669"/>
    <property type="project" value="InterPro"/>
</dbReference>
<evidence type="ECO:0008006" key="10">
    <source>
        <dbReference type="Google" id="ProtNLM"/>
    </source>
</evidence>
<accession>A0AAV5SIH7</accession>
<dbReference type="GO" id="GO:0005694">
    <property type="term" value="C:chromosome"/>
    <property type="evidence" value="ECO:0007669"/>
    <property type="project" value="UniProtKB-SubCell"/>
</dbReference>
<feature type="compositionally biased region" description="Basic and acidic residues" evidence="5">
    <location>
        <begin position="559"/>
        <end position="573"/>
    </location>
</feature>
<feature type="region of interest" description="Disordered" evidence="5">
    <location>
        <begin position="1"/>
        <end position="38"/>
    </location>
</feature>
<dbReference type="PROSITE" id="PS50280">
    <property type="entry name" value="SET"/>
    <property type="match status" value="1"/>
</dbReference>
<keyword evidence="9" id="KW-1185">Reference proteome</keyword>
<dbReference type="InterPro" id="IPR001214">
    <property type="entry name" value="SET_dom"/>
</dbReference>
<evidence type="ECO:0000256" key="3">
    <source>
        <dbReference type="ARBA" id="ARBA00022603"/>
    </source>
</evidence>
<evidence type="ECO:0000259" key="6">
    <source>
        <dbReference type="PROSITE" id="PS50280"/>
    </source>
</evidence>
<dbReference type="Pfam" id="PF05033">
    <property type="entry name" value="Pre-SET"/>
    <property type="match status" value="1"/>
</dbReference>
<dbReference type="Proteomes" id="UP001432027">
    <property type="component" value="Unassembled WGS sequence"/>
</dbReference>
<dbReference type="InterPro" id="IPR007728">
    <property type="entry name" value="Pre-SET_dom"/>
</dbReference>
<feature type="domain" description="SET" evidence="6">
    <location>
        <begin position="377"/>
        <end position="492"/>
    </location>
</feature>
<dbReference type="InterPro" id="IPR046341">
    <property type="entry name" value="SET_dom_sf"/>
</dbReference>
<keyword evidence="4" id="KW-0949">S-adenosyl-L-methionine</keyword>
<protein>
    <recommendedName>
        <fullName evidence="10">SET domain-containing protein</fullName>
    </recommendedName>
</protein>
<dbReference type="SUPFAM" id="SSF82199">
    <property type="entry name" value="SET domain"/>
    <property type="match status" value="1"/>
</dbReference>
<dbReference type="GO" id="GO:0042054">
    <property type="term" value="F:histone methyltransferase activity"/>
    <property type="evidence" value="ECO:0007669"/>
    <property type="project" value="InterPro"/>
</dbReference>
<evidence type="ECO:0000256" key="4">
    <source>
        <dbReference type="ARBA" id="ARBA00022691"/>
    </source>
</evidence>
<gene>
    <name evidence="8" type="ORF">PENTCL1PPCAC_4430</name>
</gene>
<dbReference type="SMART" id="SM00317">
    <property type="entry name" value="SET"/>
    <property type="match status" value="1"/>
</dbReference>
<dbReference type="Pfam" id="PF00856">
    <property type="entry name" value="SET"/>
    <property type="match status" value="1"/>
</dbReference>
<evidence type="ECO:0000256" key="5">
    <source>
        <dbReference type="SAM" id="MobiDB-lite"/>
    </source>
</evidence>
<organism evidence="8 9">
    <name type="scientific">Pristionchus entomophagus</name>
    <dbReference type="NCBI Taxonomy" id="358040"/>
    <lineage>
        <taxon>Eukaryota</taxon>
        <taxon>Metazoa</taxon>
        <taxon>Ecdysozoa</taxon>
        <taxon>Nematoda</taxon>
        <taxon>Chromadorea</taxon>
        <taxon>Rhabditida</taxon>
        <taxon>Rhabditina</taxon>
        <taxon>Diplogasteromorpha</taxon>
        <taxon>Diplogasteroidea</taxon>
        <taxon>Neodiplogasteridae</taxon>
        <taxon>Pristionchus</taxon>
    </lineage>
</organism>
<name>A0AAV5SIH7_9BILA</name>
<evidence type="ECO:0000256" key="1">
    <source>
        <dbReference type="ARBA" id="ARBA00004286"/>
    </source>
</evidence>
<feature type="region of interest" description="Disordered" evidence="5">
    <location>
        <begin position="517"/>
        <end position="573"/>
    </location>
</feature>
<feature type="domain" description="Pre-SET" evidence="7">
    <location>
        <begin position="310"/>
        <end position="372"/>
    </location>
</feature>
<evidence type="ECO:0000256" key="2">
    <source>
        <dbReference type="ARBA" id="ARBA00022454"/>
    </source>
</evidence>
<dbReference type="PANTHER" id="PTHR46307">
    <property type="entry name" value="G9A, ISOFORM B"/>
    <property type="match status" value="1"/>
</dbReference>
<comment type="caution">
    <text evidence="8">The sequence shown here is derived from an EMBL/GenBank/DDBJ whole genome shotgun (WGS) entry which is preliminary data.</text>
</comment>
<reference evidence="8" key="1">
    <citation type="submission" date="2023-10" db="EMBL/GenBank/DDBJ databases">
        <title>Genome assembly of Pristionchus species.</title>
        <authorList>
            <person name="Yoshida K."/>
            <person name="Sommer R.J."/>
        </authorList>
    </citation>
    <scope>NUCLEOTIDE SEQUENCE</scope>
    <source>
        <strain evidence="8">RS0144</strain>
    </source>
</reference>
<dbReference type="AlphaFoldDB" id="A0AAV5SIH7"/>
<feature type="compositionally biased region" description="Acidic residues" evidence="5">
    <location>
        <begin position="528"/>
        <end position="558"/>
    </location>
</feature>
<dbReference type="PROSITE" id="PS50867">
    <property type="entry name" value="PRE_SET"/>
    <property type="match status" value="1"/>
</dbReference>
<dbReference type="GO" id="GO:0032259">
    <property type="term" value="P:methylation"/>
    <property type="evidence" value="ECO:0007669"/>
    <property type="project" value="UniProtKB-KW"/>
</dbReference>
<evidence type="ECO:0000313" key="8">
    <source>
        <dbReference type="EMBL" id="GMS82255.1"/>
    </source>
</evidence>
<keyword evidence="3" id="KW-0808">Transferase</keyword>
<evidence type="ECO:0000259" key="7">
    <source>
        <dbReference type="PROSITE" id="PS50867"/>
    </source>
</evidence>
<evidence type="ECO:0000313" key="9">
    <source>
        <dbReference type="Proteomes" id="UP001432027"/>
    </source>
</evidence>
<dbReference type="GO" id="GO:0002039">
    <property type="term" value="F:p53 binding"/>
    <property type="evidence" value="ECO:0007669"/>
    <property type="project" value="InterPro"/>
</dbReference>
<dbReference type="GO" id="GO:0016279">
    <property type="term" value="F:protein-lysine N-methyltransferase activity"/>
    <property type="evidence" value="ECO:0007669"/>
    <property type="project" value="InterPro"/>
</dbReference>
<dbReference type="EMBL" id="BTSX01000002">
    <property type="protein sequence ID" value="GMS82255.1"/>
    <property type="molecule type" value="Genomic_DNA"/>
</dbReference>
<keyword evidence="2" id="KW-0158">Chromosome</keyword>
<dbReference type="Gene3D" id="2.170.270.10">
    <property type="entry name" value="SET domain"/>
    <property type="match status" value="1"/>
</dbReference>
<dbReference type="GO" id="GO:0008270">
    <property type="term" value="F:zinc ion binding"/>
    <property type="evidence" value="ECO:0007669"/>
    <property type="project" value="InterPro"/>
</dbReference>
<feature type="compositionally biased region" description="Acidic residues" evidence="5">
    <location>
        <begin position="1"/>
        <end position="11"/>
    </location>
</feature>
<feature type="non-terminal residue" evidence="8">
    <location>
        <position position="1"/>
    </location>
</feature>
<comment type="subcellular location">
    <subcellularLocation>
        <location evidence="1">Chromosome</location>
    </subcellularLocation>
</comment>
<dbReference type="InterPro" id="IPR043550">
    <property type="entry name" value="EHMT1/EHMT2"/>
</dbReference>
<dbReference type="PANTHER" id="PTHR46307:SF4">
    <property type="entry name" value="G9A, ISOFORM B"/>
    <property type="match status" value="1"/>
</dbReference>
<keyword evidence="3" id="KW-0489">Methyltransferase</keyword>